<name>A0A285KT24_9NOCA</name>
<proteinExistence type="inferred from homology"/>
<keyword evidence="2" id="KW-0813">Transport</keyword>
<gene>
    <name evidence="7" type="ORF">SAMN04244553_0244</name>
</gene>
<keyword evidence="4 7" id="KW-0067">ATP-binding</keyword>
<dbReference type="AlphaFoldDB" id="A0A285KT24"/>
<evidence type="ECO:0000256" key="5">
    <source>
        <dbReference type="ARBA" id="ARBA00022970"/>
    </source>
</evidence>
<keyword evidence="3" id="KW-0547">Nucleotide-binding</keyword>
<protein>
    <submittedName>
        <fullName evidence="7">Branched-chain amino acid transport system ATP-binding protein</fullName>
    </submittedName>
</protein>
<evidence type="ECO:0000259" key="6">
    <source>
        <dbReference type="PROSITE" id="PS50893"/>
    </source>
</evidence>
<dbReference type="PANTHER" id="PTHR43820">
    <property type="entry name" value="HIGH-AFFINITY BRANCHED-CHAIN AMINO ACID TRANSPORT ATP-BINDING PROTEIN LIVF"/>
    <property type="match status" value="1"/>
</dbReference>
<evidence type="ECO:0000313" key="7">
    <source>
        <dbReference type="EMBL" id="SNY74411.1"/>
    </source>
</evidence>
<keyword evidence="5" id="KW-0029">Amino-acid transport</keyword>
<evidence type="ECO:0000256" key="3">
    <source>
        <dbReference type="ARBA" id="ARBA00022741"/>
    </source>
</evidence>
<dbReference type="InterPro" id="IPR027417">
    <property type="entry name" value="P-loop_NTPase"/>
</dbReference>
<reference evidence="7 8" key="1">
    <citation type="submission" date="2017-09" db="EMBL/GenBank/DDBJ databases">
        <authorList>
            <person name="Ehlers B."/>
            <person name="Leendertz F.H."/>
        </authorList>
    </citation>
    <scope>NUCLEOTIDE SEQUENCE [LARGE SCALE GENOMIC DNA]</scope>
    <source>
        <strain evidence="7 8">DSM 45537</strain>
    </source>
</reference>
<dbReference type="InterPro" id="IPR003439">
    <property type="entry name" value="ABC_transporter-like_ATP-bd"/>
</dbReference>
<dbReference type="PROSITE" id="PS50893">
    <property type="entry name" value="ABC_TRANSPORTER_2"/>
    <property type="match status" value="1"/>
</dbReference>
<dbReference type="GO" id="GO:0016887">
    <property type="term" value="F:ATP hydrolysis activity"/>
    <property type="evidence" value="ECO:0007669"/>
    <property type="project" value="InterPro"/>
</dbReference>
<dbReference type="PROSITE" id="PS00211">
    <property type="entry name" value="ABC_TRANSPORTER_1"/>
    <property type="match status" value="1"/>
</dbReference>
<dbReference type="RefSeq" id="WP_067779309.1">
    <property type="nucleotide sequence ID" value="NZ_JAMTCV010000002.1"/>
</dbReference>
<keyword evidence="8" id="KW-1185">Reference proteome</keyword>
<evidence type="ECO:0000256" key="2">
    <source>
        <dbReference type="ARBA" id="ARBA00022448"/>
    </source>
</evidence>
<dbReference type="GO" id="GO:0005524">
    <property type="term" value="F:ATP binding"/>
    <property type="evidence" value="ECO:0007669"/>
    <property type="project" value="UniProtKB-KW"/>
</dbReference>
<dbReference type="EMBL" id="OBEG01000001">
    <property type="protein sequence ID" value="SNY74411.1"/>
    <property type="molecule type" value="Genomic_DNA"/>
</dbReference>
<organism evidence="7 8">
    <name type="scientific">Nocardia amikacinitolerans</name>
    <dbReference type="NCBI Taxonomy" id="756689"/>
    <lineage>
        <taxon>Bacteria</taxon>
        <taxon>Bacillati</taxon>
        <taxon>Actinomycetota</taxon>
        <taxon>Actinomycetes</taxon>
        <taxon>Mycobacteriales</taxon>
        <taxon>Nocardiaceae</taxon>
        <taxon>Nocardia</taxon>
    </lineage>
</organism>
<dbReference type="OrthoDB" id="9776369at2"/>
<dbReference type="PANTHER" id="PTHR43820:SF4">
    <property type="entry name" value="HIGH-AFFINITY BRANCHED-CHAIN AMINO ACID TRANSPORT ATP-BINDING PROTEIN LIVF"/>
    <property type="match status" value="1"/>
</dbReference>
<dbReference type="InterPro" id="IPR003593">
    <property type="entry name" value="AAA+_ATPase"/>
</dbReference>
<evidence type="ECO:0000313" key="8">
    <source>
        <dbReference type="Proteomes" id="UP000219565"/>
    </source>
</evidence>
<sequence length="241" mass="26170">MTDEAFLTVTDLRAGYGAAKVLHGLSFSVARGEVCAVLGPNGAGKTTLLRALCGMIKVRGTVRLDDAEITGRTPEAIARLGVAHVPEGRGTFLPLTVEENLRLGAYQHRDRARTEADLRRVFDFFPILRDKLRETAGGLSGGQQQMLAIGRALMSRPRLLLLDEPSLGLSPLVTQELFQIVHTINEEERTTVIVVEQNAHLALGTAHRAHVLETGRIVLSGTAAQIKADEQVAESYLGYRV</sequence>
<feature type="domain" description="ABC transporter" evidence="6">
    <location>
        <begin position="7"/>
        <end position="239"/>
    </location>
</feature>
<dbReference type="Proteomes" id="UP000219565">
    <property type="component" value="Unassembled WGS sequence"/>
</dbReference>
<dbReference type="Pfam" id="PF00005">
    <property type="entry name" value="ABC_tran"/>
    <property type="match status" value="1"/>
</dbReference>
<comment type="similarity">
    <text evidence="1">Belongs to the ABC transporter superfamily.</text>
</comment>
<evidence type="ECO:0000256" key="4">
    <source>
        <dbReference type="ARBA" id="ARBA00022840"/>
    </source>
</evidence>
<dbReference type="GO" id="GO:0015807">
    <property type="term" value="P:L-amino acid transport"/>
    <property type="evidence" value="ECO:0007669"/>
    <property type="project" value="TreeGrafter"/>
</dbReference>
<dbReference type="CDD" id="cd03224">
    <property type="entry name" value="ABC_TM1139_LivF_branched"/>
    <property type="match status" value="1"/>
</dbReference>
<dbReference type="STRING" id="1379680.GCA_001612615_00778"/>
<dbReference type="SMART" id="SM00382">
    <property type="entry name" value="AAA"/>
    <property type="match status" value="1"/>
</dbReference>
<accession>A0A285KT24</accession>
<dbReference type="Gene3D" id="3.40.50.300">
    <property type="entry name" value="P-loop containing nucleotide triphosphate hydrolases"/>
    <property type="match status" value="1"/>
</dbReference>
<dbReference type="InterPro" id="IPR052156">
    <property type="entry name" value="BCAA_Transport_ATP-bd_LivF"/>
</dbReference>
<dbReference type="GO" id="GO:0015658">
    <property type="term" value="F:branched-chain amino acid transmembrane transporter activity"/>
    <property type="evidence" value="ECO:0007669"/>
    <property type="project" value="TreeGrafter"/>
</dbReference>
<dbReference type="SUPFAM" id="SSF52540">
    <property type="entry name" value="P-loop containing nucleoside triphosphate hydrolases"/>
    <property type="match status" value="1"/>
</dbReference>
<evidence type="ECO:0000256" key="1">
    <source>
        <dbReference type="ARBA" id="ARBA00005417"/>
    </source>
</evidence>
<dbReference type="InterPro" id="IPR017871">
    <property type="entry name" value="ABC_transporter-like_CS"/>
</dbReference>